<dbReference type="AlphaFoldDB" id="A0A1B7T8W6"/>
<dbReference type="PROSITE" id="PS50082">
    <property type="entry name" value="WD_REPEATS_2"/>
    <property type="match status" value="1"/>
</dbReference>
<feature type="repeat" description="WD" evidence="7">
    <location>
        <begin position="82"/>
        <end position="124"/>
    </location>
</feature>
<dbReference type="PROSITE" id="PS00678">
    <property type="entry name" value="WD_REPEATS_1"/>
    <property type="match status" value="1"/>
</dbReference>
<sequence>VIPNKLNELYVSSYDGSFRIMDLNGLKCREAFYMNPDLTGFNGISDVKFTDENCIFFTTLSGEFFKHDLRMKFDENGHNIPLRLSNKKIGSMDIDPTNSNLVATGSLDRTLKIWDIRKAIKSEEFEDFETASIVKQYDSRLSISAVSYSPMDHTLVCNGYDNTIRLFSDTELMNSEVEMNPTKTITHNCKTGKWTSILKARFKQDRDVFAIANMSRAIDIYKSNGTQLAHLETPTVPAVTAWHPTKDWIAGGNSSGKVFLFTDIYKS</sequence>
<dbReference type="GO" id="GO:0005634">
    <property type="term" value="C:nucleus"/>
    <property type="evidence" value="ECO:0007669"/>
    <property type="project" value="TreeGrafter"/>
</dbReference>
<evidence type="ECO:0000256" key="2">
    <source>
        <dbReference type="ARBA" id="ARBA00021132"/>
    </source>
</evidence>
<evidence type="ECO:0000256" key="5">
    <source>
        <dbReference type="ARBA" id="ARBA00022763"/>
    </source>
</evidence>
<keyword evidence="10" id="KW-1185">Reference proteome</keyword>
<organism evidence="9 10">
    <name type="scientific">Hanseniaspora valbyensis NRRL Y-1626</name>
    <dbReference type="NCBI Taxonomy" id="766949"/>
    <lineage>
        <taxon>Eukaryota</taxon>
        <taxon>Fungi</taxon>
        <taxon>Dikarya</taxon>
        <taxon>Ascomycota</taxon>
        <taxon>Saccharomycotina</taxon>
        <taxon>Saccharomycetes</taxon>
        <taxon>Saccharomycodales</taxon>
        <taxon>Saccharomycodaceae</taxon>
        <taxon>Hanseniaspora</taxon>
    </lineage>
</organism>
<evidence type="ECO:0000256" key="8">
    <source>
        <dbReference type="RuleBase" id="RU365004"/>
    </source>
</evidence>
<dbReference type="PROSITE" id="PS50294">
    <property type="entry name" value="WD_REPEATS_REGION"/>
    <property type="match status" value="1"/>
</dbReference>
<dbReference type="Proteomes" id="UP000092321">
    <property type="component" value="Unassembled WGS sequence"/>
</dbReference>
<evidence type="ECO:0000256" key="4">
    <source>
        <dbReference type="ARBA" id="ARBA00022737"/>
    </source>
</evidence>
<dbReference type="OrthoDB" id="9890280at2759"/>
<protein>
    <recommendedName>
        <fullName evidence="2 8">DNA damage-binding protein CMR1</fullName>
    </recommendedName>
</protein>
<dbReference type="InterPro" id="IPR015943">
    <property type="entry name" value="WD40/YVTN_repeat-like_dom_sf"/>
</dbReference>
<dbReference type="GO" id="GO:2000001">
    <property type="term" value="P:regulation of DNA damage checkpoint"/>
    <property type="evidence" value="ECO:0007669"/>
    <property type="project" value="TreeGrafter"/>
</dbReference>
<evidence type="ECO:0000256" key="6">
    <source>
        <dbReference type="ARBA" id="ARBA00023125"/>
    </source>
</evidence>
<dbReference type="PANTHER" id="PTHR14773:SF0">
    <property type="entry name" value="WD REPEAT-CONTAINING PROTEIN 76"/>
    <property type="match status" value="1"/>
</dbReference>
<gene>
    <name evidence="9" type="ORF">HANVADRAFT_4014</name>
</gene>
<feature type="non-terminal residue" evidence="9">
    <location>
        <position position="1"/>
    </location>
</feature>
<evidence type="ECO:0000313" key="9">
    <source>
        <dbReference type="EMBL" id="OBA25181.1"/>
    </source>
</evidence>
<proteinExistence type="inferred from homology"/>
<dbReference type="Gene3D" id="2.130.10.10">
    <property type="entry name" value="YVTN repeat-like/Quinoprotein amine dehydrogenase"/>
    <property type="match status" value="1"/>
</dbReference>
<dbReference type="Pfam" id="PF00400">
    <property type="entry name" value="WD40"/>
    <property type="match status" value="2"/>
</dbReference>
<dbReference type="InterPro" id="IPR036322">
    <property type="entry name" value="WD40_repeat_dom_sf"/>
</dbReference>
<name>A0A1B7T8W6_9ASCO</name>
<dbReference type="GO" id="GO:0003677">
    <property type="term" value="F:DNA binding"/>
    <property type="evidence" value="ECO:0007669"/>
    <property type="project" value="UniProtKB-UniRule"/>
</dbReference>
<keyword evidence="3 7" id="KW-0853">WD repeat</keyword>
<comment type="function">
    <text evidence="8">DNA-binding protein that binds to both single- and double-stranded DNA. Binds preferentially to UV-damaged DNA. May be involved in DNA-metabolic processes.</text>
</comment>
<reference evidence="10" key="1">
    <citation type="journal article" date="2016" name="Proc. Natl. Acad. Sci. U.S.A.">
        <title>Comparative genomics of biotechnologically important yeasts.</title>
        <authorList>
            <person name="Riley R."/>
            <person name="Haridas S."/>
            <person name="Wolfe K.H."/>
            <person name="Lopes M.R."/>
            <person name="Hittinger C.T."/>
            <person name="Goeker M."/>
            <person name="Salamov A.A."/>
            <person name="Wisecaver J.H."/>
            <person name="Long T.M."/>
            <person name="Calvey C.H."/>
            <person name="Aerts A.L."/>
            <person name="Barry K.W."/>
            <person name="Choi C."/>
            <person name="Clum A."/>
            <person name="Coughlan A.Y."/>
            <person name="Deshpande S."/>
            <person name="Douglass A.P."/>
            <person name="Hanson S.J."/>
            <person name="Klenk H.-P."/>
            <person name="LaButti K.M."/>
            <person name="Lapidus A."/>
            <person name="Lindquist E.A."/>
            <person name="Lipzen A.M."/>
            <person name="Meier-Kolthoff J.P."/>
            <person name="Ohm R.A."/>
            <person name="Otillar R.P."/>
            <person name="Pangilinan J.L."/>
            <person name="Peng Y."/>
            <person name="Rokas A."/>
            <person name="Rosa C.A."/>
            <person name="Scheuner C."/>
            <person name="Sibirny A.A."/>
            <person name="Slot J.C."/>
            <person name="Stielow J.B."/>
            <person name="Sun H."/>
            <person name="Kurtzman C.P."/>
            <person name="Blackwell M."/>
            <person name="Grigoriev I.V."/>
            <person name="Jeffries T.W."/>
        </authorList>
    </citation>
    <scope>NUCLEOTIDE SEQUENCE [LARGE SCALE GENOMIC DNA]</scope>
    <source>
        <strain evidence="10">NRRL Y-1626</strain>
    </source>
</reference>
<accession>A0A1B7T8W6</accession>
<dbReference type="EMBL" id="LXPE01000205">
    <property type="protein sequence ID" value="OBA25181.1"/>
    <property type="molecule type" value="Genomic_DNA"/>
</dbReference>
<evidence type="ECO:0000313" key="10">
    <source>
        <dbReference type="Proteomes" id="UP000092321"/>
    </source>
</evidence>
<dbReference type="SMART" id="SM00320">
    <property type="entry name" value="WD40"/>
    <property type="match status" value="3"/>
</dbReference>
<dbReference type="InterPro" id="IPR050853">
    <property type="entry name" value="WD_repeat_DNA-damage-binding"/>
</dbReference>
<dbReference type="GO" id="GO:0006974">
    <property type="term" value="P:DNA damage response"/>
    <property type="evidence" value="ECO:0007669"/>
    <property type="project" value="UniProtKB-KW"/>
</dbReference>
<keyword evidence="4" id="KW-0677">Repeat</keyword>
<comment type="caution">
    <text evidence="9">The sequence shown here is derived from an EMBL/GenBank/DDBJ whole genome shotgun (WGS) entry which is preliminary data.</text>
</comment>
<dbReference type="InterPro" id="IPR001680">
    <property type="entry name" value="WD40_rpt"/>
</dbReference>
<evidence type="ECO:0000256" key="3">
    <source>
        <dbReference type="ARBA" id="ARBA00022574"/>
    </source>
</evidence>
<evidence type="ECO:0000256" key="7">
    <source>
        <dbReference type="PROSITE-ProRule" id="PRU00221"/>
    </source>
</evidence>
<dbReference type="PANTHER" id="PTHR14773">
    <property type="entry name" value="WD REPEAT-CONTAINING PROTEIN 76"/>
    <property type="match status" value="1"/>
</dbReference>
<dbReference type="InterPro" id="IPR019775">
    <property type="entry name" value="WD40_repeat_CS"/>
</dbReference>
<evidence type="ECO:0000256" key="1">
    <source>
        <dbReference type="ARBA" id="ARBA00005434"/>
    </source>
</evidence>
<dbReference type="SUPFAM" id="SSF50978">
    <property type="entry name" value="WD40 repeat-like"/>
    <property type="match status" value="1"/>
</dbReference>
<comment type="similarity">
    <text evidence="1 8">Belongs to the WD repeat DDB2/WDR76 family.</text>
</comment>
<keyword evidence="6 8" id="KW-0238">DNA-binding</keyword>
<keyword evidence="5 8" id="KW-0227">DNA damage</keyword>